<dbReference type="RefSeq" id="WP_404542679.1">
    <property type="nucleotide sequence ID" value="NZ_JADIKL010000016.1"/>
</dbReference>
<name>A0ABW8KKQ3_9GAMM</name>
<feature type="domain" description="Integrase catalytic" evidence="1">
    <location>
        <begin position="8"/>
        <end position="36"/>
    </location>
</feature>
<sequence>MGSELMPFLDRYVFTSLYEVRRMTEDWRQRYNYQRPTTPSCTRRTLARRLRHGIIRKFYFYAIWKNEDASPI</sequence>
<protein>
    <submittedName>
        <fullName evidence="2">Transposase</fullName>
    </submittedName>
</protein>
<proteinExistence type="predicted"/>
<dbReference type="Pfam" id="PF13683">
    <property type="entry name" value="rve_3"/>
    <property type="match status" value="1"/>
</dbReference>
<comment type="caution">
    <text evidence="2">The sequence shown here is derived from an EMBL/GenBank/DDBJ whole genome shotgun (WGS) entry which is preliminary data.</text>
</comment>
<organism evidence="2 3">
    <name type="scientific">Dyella agri</name>
    <dbReference type="NCBI Taxonomy" id="1926869"/>
    <lineage>
        <taxon>Bacteria</taxon>
        <taxon>Pseudomonadati</taxon>
        <taxon>Pseudomonadota</taxon>
        <taxon>Gammaproteobacteria</taxon>
        <taxon>Lysobacterales</taxon>
        <taxon>Rhodanobacteraceae</taxon>
        <taxon>Dyella</taxon>
    </lineage>
</organism>
<dbReference type="Proteomes" id="UP001620397">
    <property type="component" value="Unassembled WGS sequence"/>
</dbReference>
<evidence type="ECO:0000313" key="2">
    <source>
        <dbReference type="EMBL" id="MFK2932710.1"/>
    </source>
</evidence>
<reference evidence="2 3" key="1">
    <citation type="submission" date="2020-10" db="EMBL/GenBank/DDBJ databases">
        <title>Phylogeny of dyella-like bacteria.</title>
        <authorList>
            <person name="Fu J."/>
        </authorList>
    </citation>
    <scope>NUCLEOTIDE SEQUENCE [LARGE SCALE GENOMIC DNA]</scope>
    <source>
        <strain evidence="2 3">DKC-1</strain>
    </source>
</reference>
<evidence type="ECO:0000259" key="1">
    <source>
        <dbReference type="Pfam" id="PF13683"/>
    </source>
</evidence>
<evidence type="ECO:0000313" key="3">
    <source>
        <dbReference type="Proteomes" id="UP001620397"/>
    </source>
</evidence>
<gene>
    <name evidence="2" type="ORF">ISP14_18185</name>
</gene>
<accession>A0ABW8KKQ3</accession>
<keyword evidence="3" id="KW-1185">Reference proteome</keyword>
<dbReference type="EMBL" id="JADIKL010000016">
    <property type="protein sequence ID" value="MFK2932710.1"/>
    <property type="molecule type" value="Genomic_DNA"/>
</dbReference>
<dbReference type="InterPro" id="IPR001584">
    <property type="entry name" value="Integrase_cat-core"/>
</dbReference>